<dbReference type="SUPFAM" id="SSF53448">
    <property type="entry name" value="Nucleotide-diphospho-sugar transferases"/>
    <property type="match status" value="1"/>
</dbReference>
<dbReference type="Proteomes" id="UP000023774">
    <property type="component" value="Unassembled WGS sequence"/>
</dbReference>
<proteinExistence type="predicted"/>
<dbReference type="Gene3D" id="3.90.550.10">
    <property type="entry name" value="Spore Coat Polysaccharide Biosynthesis Protein SpsA, Chain A"/>
    <property type="match status" value="1"/>
</dbReference>
<dbReference type="AlphaFoldDB" id="N9LWR3"/>
<feature type="domain" description="Glycosyltransferase 2-like" evidence="1">
    <location>
        <begin position="11"/>
        <end position="140"/>
    </location>
</feature>
<evidence type="ECO:0000313" key="2">
    <source>
        <dbReference type="EMBL" id="ENW85220.1"/>
    </source>
</evidence>
<dbReference type="EMBL" id="APRJ01000015">
    <property type="protein sequence ID" value="ENW85220.1"/>
    <property type="molecule type" value="Genomic_DNA"/>
</dbReference>
<evidence type="ECO:0000313" key="3">
    <source>
        <dbReference type="Proteomes" id="UP000023774"/>
    </source>
</evidence>
<dbReference type="HOGENOM" id="CLU_025996_0_5_6"/>
<name>N9LWR3_9GAMM</name>
<dbReference type="InterPro" id="IPR029044">
    <property type="entry name" value="Nucleotide-diphossugar_trans"/>
</dbReference>
<dbReference type="PANTHER" id="PTHR43685">
    <property type="entry name" value="GLYCOSYLTRANSFERASE"/>
    <property type="match status" value="1"/>
</dbReference>
<comment type="caution">
    <text evidence="2">The sequence shown here is derived from an EMBL/GenBank/DDBJ whole genome shotgun (WGS) entry which is preliminary data.</text>
</comment>
<organism evidence="2 3">
    <name type="scientific">Acinetobacter pseudolwoffii</name>
    <dbReference type="NCBI Taxonomy" id="2053287"/>
    <lineage>
        <taxon>Bacteria</taxon>
        <taxon>Pseudomonadati</taxon>
        <taxon>Pseudomonadota</taxon>
        <taxon>Gammaproteobacteria</taxon>
        <taxon>Moraxellales</taxon>
        <taxon>Moraxellaceae</taxon>
        <taxon>Acinetobacter</taxon>
    </lineage>
</organism>
<dbReference type="Pfam" id="PF00535">
    <property type="entry name" value="Glycos_transf_2"/>
    <property type="match status" value="1"/>
</dbReference>
<dbReference type="PATRIC" id="fig|1217709.3.peg.2663"/>
<keyword evidence="3" id="KW-1185">Reference proteome</keyword>
<protein>
    <recommendedName>
        <fullName evidence="1">Glycosyltransferase 2-like domain-containing protein</fullName>
    </recommendedName>
</protein>
<dbReference type="InterPro" id="IPR050834">
    <property type="entry name" value="Glycosyltransf_2"/>
</dbReference>
<accession>N9LWR3</accession>
<dbReference type="RefSeq" id="WP_005173707.1">
    <property type="nucleotide sequence ID" value="NZ_KB850035.1"/>
</dbReference>
<reference evidence="2 3" key="1">
    <citation type="submission" date="2013-02" db="EMBL/GenBank/DDBJ databases">
        <title>The Genome Sequence of Acinetobacter sp. NIPH 713.</title>
        <authorList>
            <consortium name="The Broad Institute Genome Sequencing Platform"/>
            <consortium name="The Broad Institute Genome Sequencing Center for Infectious Disease"/>
            <person name="Cerqueira G."/>
            <person name="Feldgarden M."/>
            <person name="Courvalin P."/>
            <person name="Perichon B."/>
            <person name="Grillot-Courvalin C."/>
            <person name="Clermont D."/>
            <person name="Rocha E."/>
            <person name="Yoon E.-J."/>
            <person name="Nemec A."/>
            <person name="Walker B."/>
            <person name="Young S.K."/>
            <person name="Zeng Q."/>
            <person name="Gargeya S."/>
            <person name="Fitzgerald M."/>
            <person name="Haas B."/>
            <person name="Abouelleil A."/>
            <person name="Alvarado L."/>
            <person name="Arachchi H.M."/>
            <person name="Berlin A.M."/>
            <person name="Chapman S.B."/>
            <person name="Dewar J."/>
            <person name="Goldberg J."/>
            <person name="Griggs A."/>
            <person name="Gujja S."/>
            <person name="Hansen M."/>
            <person name="Howarth C."/>
            <person name="Imamovic A."/>
            <person name="Larimer J."/>
            <person name="McCowan C."/>
            <person name="Murphy C."/>
            <person name="Neiman D."/>
            <person name="Pearson M."/>
            <person name="Priest M."/>
            <person name="Roberts A."/>
            <person name="Saif S."/>
            <person name="Shea T."/>
            <person name="Sisk P."/>
            <person name="Sykes S."/>
            <person name="Wortman J."/>
            <person name="Nusbaum C."/>
            <person name="Birren B."/>
        </authorList>
    </citation>
    <scope>NUCLEOTIDE SEQUENCE [LARGE SCALE GENOMIC DNA]</scope>
    <source>
        <strain evidence="2 3">NIPH 713</strain>
    </source>
</reference>
<dbReference type="CDD" id="cd00761">
    <property type="entry name" value="Glyco_tranf_GTA_type"/>
    <property type="match status" value="1"/>
</dbReference>
<dbReference type="InterPro" id="IPR001173">
    <property type="entry name" value="Glyco_trans_2-like"/>
</dbReference>
<evidence type="ECO:0000259" key="1">
    <source>
        <dbReference type="Pfam" id="PF00535"/>
    </source>
</evidence>
<sequence length="292" mass="34461">MNLEQSTPLVTIYIPTFNRVELLKRAVESVRQQTYHNLEIIIVDDCSTDATHEYLEEISKQDSRIHYFIKEKNSGACVSRNIAIENAEGEFITGLDDDDYFTSDRVEVFLRSWEIKNKKLVGLCTPVFSKNKKNKLLEKISYIFGIKIITKRDMYFANYVGNQVFTKTEFLKKIEGFDSNFRAWQDFDTWLRLLNWGNIKKLEKATYFMDRDHGLERITTNNINKILEVRDQLVDKHKITNKIYLHALNNHIAHYDISKVNFIDLVVKVFFILDIKGNLNYIIFYLKKKIFG</sequence>
<dbReference type="OrthoDB" id="8742915at2"/>
<dbReference type="PANTHER" id="PTHR43685:SF2">
    <property type="entry name" value="GLYCOSYLTRANSFERASE 2-LIKE DOMAIN-CONTAINING PROTEIN"/>
    <property type="match status" value="1"/>
</dbReference>
<gene>
    <name evidence="2" type="ORF">F906_02747</name>
</gene>